<dbReference type="Proteomes" id="UP000054538">
    <property type="component" value="Unassembled WGS sequence"/>
</dbReference>
<evidence type="ECO:0000313" key="2">
    <source>
        <dbReference type="Proteomes" id="UP000054538"/>
    </source>
</evidence>
<keyword evidence="2" id="KW-1185">Reference proteome</keyword>
<dbReference type="InParanoid" id="A0A0D0CKM3"/>
<accession>A0A0D0CKM3</accession>
<organism evidence="1 2">
    <name type="scientific">Paxillus rubicundulus Ve08.2h10</name>
    <dbReference type="NCBI Taxonomy" id="930991"/>
    <lineage>
        <taxon>Eukaryota</taxon>
        <taxon>Fungi</taxon>
        <taxon>Dikarya</taxon>
        <taxon>Basidiomycota</taxon>
        <taxon>Agaricomycotina</taxon>
        <taxon>Agaricomycetes</taxon>
        <taxon>Agaricomycetidae</taxon>
        <taxon>Boletales</taxon>
        <taxon>Paxilineae</taxon>
        <taxon>Paxillaceae</taxon>
        <taxon>Paxillus</taxon>
    </lineage>
</organism>
<name>A0A0D0CKM3_9AGAM</name>
<gene>
    <name evidence="1" type="ORF">PAXRUDRAFT_704438</name>
</gene>
<dbReference type="HOGENOM" id="CLU_1540566_0_0_1"/>
<dbReference type="EMBL" id="KN825597">
    <property type="protein sequence ID" value="KIK83312.1"/>
    <property type="molecule type" value="Genomic_DNA"/>
</dbReference>
<evidence type="ECO:0000313" key="1">
    <source>
        <dbReference type="EMBL" id="KIK83312.1"/>
    </source>
</evidence>
<dbReference type="AlphaFoldDB" id="A0A0D0CKM3"/>
<reference evidence="2" key="2">
    <citation type="submission" date="2015-01" db="EMBL/GenBank/DDBJ databases">
        <title>Evolutionary Origins and Diversification of the Mycorrhizal Mutualists.</title>
        <authorList>
            <consortium name="DOE Joint Genome Institute"/>
            <consortium name="Mycorrhizal Genomics Consortium"/>
            <person name="Kohler A."/>
            <person name="Kuo A."/>
            <person name="Nagy L.G."/>
            <person name="Floudas D."/>
            <person name="Copeland A."/>
            <person name="Barry K.W."/>
            <person name="Cichocki N."/>
            <person name="Veneault-Fourrey C."/>
            <person name="LaButti K."/>
            <person name="Lindquist E.A."/>
            <person name="Lipzen A."/>
            <person name="Lundell T."/>
            <person name="Morin E."/>
            <person name="Murat C."/>
            <person name="Riley R."/>
            <person name="Ohm R."/>
            <person name="Sun H."/>
            <person name="Tunlid A."/>
            <person name="Henrissat B."/>
            <person name="Grigoriev I.V."/>
            <person name="Hibbett D.S."/>
            <person name="Martin F."/>
        </authorList>
    </citation>
    <scope>NUCLEOTIDE SEQUENCE [LARGE SCALE GENOMIC DNA]</scope>
    <source>
        <strain evidence="2">Ve08.2h10</strain>
    </source>
</reference>
<reference evidence="1 2" key="1">
    <citation type="submission" date="2014-04" db="EMBL/GenBank/DDBJ databases">
        <authorList>
            <consortium name="DOE Joint Genome Institute"/>
            <person name="Kuo A."/>
            <person name="Kohler A."/>
            <person name="Jargeat P."/>
            <person name="Nagy L.G."/>
            <person name="Floudas D."/>
            <person name="Copeland A."/>
            <person name="Barry K.W."/>
            <person name="Cichocki N."/>
            <person name="Veneault-Fourrey C."/>
            <person name="LaButti K."/>
            <person name="Lindquist E.A."/>
            <person name="Lipzen A."/>
            <person name="Lundell T."/>
            <person name="Morin E."/>
            <person name="Murat C."/>
            <person name="Sun H."/>
            <person name="Tunlid A."/>
            <person name="Henrissat B."/>
            <person name="Grigoriev I.V."/>
            <person name="Hibbett D.S."/>
            <person name="Martin F."/>
            <person name="Nordberg H.P."/>
            <person name="Cantor M.N."/>
            <person name="Hua S.X."/>
        </authorList>
    </citation>
    <scope>NUCLEOTIDE SEQUENCE [LARGE SCALE GENOMIC DNA]</scope>
    <source>
        <strain evidence="1 2">Ve08.2h10</strain>
    </source>
</reference>
<proteinExistence type="predicted"/>
<sequence length="174" mass="19649">MSFTRTGTCYQMVPHILGNVNFCDASELLWVMTRHSRAKKTMFLQYIRRCRSTFVLQKSQKQPSPARMLQSPSPGSFGCYFRQYSYWPARLGQVALLLDLSLLNEAQLRSPSVAPAPAESRTKGSVSTCEASERQVNWFIMFPLPATNHGTTSGKAICKHIKDYRHLLTSGVQL</sequence>
<protein>
    <submittedName>
        <fullName evidence="1">Uncharacterized protein</fullName>
    </submittedName>
</protein>